<dbReference type="AlphaFoldDB" id="A0A6G1J743"/>
<gene>
    <name evidence="2" type="ORF">K458DRAFT_430620</name>
</gene>
<organism evidence="2 3">
    <name type="scientific">Lentithecium fluviatile CBS 122367</name>
    <dbReference type="NCBI Taxonomy" id="1168545"/>
    <lineage>
        <taxon>Eukaryota</taxon>
        <taxon>Fungi</taxon>
        <taxon>Dikarya</taxon>
        <taxon>Ascomycota</taxon>
        <taxon>Pezizomycotina</taxon>
        <taxon>Dothideomycetes</taxon>
        <taxon>Pleosporomycetidae</taxon>
        <taxon>Pleosporales</taxon>
        <taxon>Massarineae</taxon>
        <taxon>Lentitheciaceae</taxon>
        <taxon>Lentithecium</taxon>
    </lineage>
</organism>
<evidence type="ECO:0000313" key="2">
    <source>
        <dbReference type="EMBL" id="KAF2685939.1"/>
    </source>
</evidence>
<protein>
    <submittedName>
        <fullName evidence="2">Uncharacterized protein</fullName>
    </submittedName>
</protein>
<name>A0A6G1J743_9PLEO</name>
<feature type="region of interest" description="Disordered" evidence="1">
    <location>
        <begin position="78"/>
        <end position="99"/>
    </location>
</feature>
<dbReference type="Proteomes" id="UP000799291">
    <property type="component" value="Unassembled WGS sequence"/>
</dbReference>
<accession>A0A6G1J743</accession>
<evidence type="ECO:0000313" key="3">
    <source>
        <dbReference type="Proteomes" id="UP000799291"/>
    </source>
</evidence>
<evidence type="ECO:0000256" key="1">
    <source>
        <dbReference type="SAM" id="MobiDB-lite"/>
    </source>
</evidence>
<dbReference type="EMBL" id="MU005578">
    <property type="protein sequence ID" value="KAF2685939.1"/>
    <property type="molecule type" value="Genomic_DNA"/>
</dbReference>
<reference evidence="2" key="1">
    <citation type="journal article" date="2020" name="Stud. Mycol.">
        <title>101 Dothideomycetes genomes: a test case for predicting lifestyles and emergence of pathogens.</title>
        <authorList>
            <person name="Haridas S."/>
            <person name="Albert R."/>
            <person name="Binder M."/>
            <person name="Bloem J."/>
            <person name="Labutti K."/>
            <person name="Salamov A."/>
            <person name="Andreopoulos B."/>
            <person name="Baker S."/>
            <person name="Barry K."/>
            <person name="Bills G."/>
            <person name="Bluhm B."/>
            <person name="Cannon C."/>
            <person name="Castanera R."/>
            <person name="Culley D."/>
            <person name="Daum C."/>
            <person name="Ezra D."/>
            <person name="Gonzalez J."/>
            <person name="Henrissat B."/>
            <person name="Kuo A."/>
            <person name="Liang C."/>
            <person name="Lipzen A."/>
            <person name="Lutzoni F."/>
            <person name="Magnuson J."/>
            <person name="Mondo S."/>
            <person name="Nolan M."/>
            <person name="Ohm R."/>
            <person name="Pangilinan J."/>
            <person name="Park H.-J."/>
            <person name="Ramirez L."/>
            <person name="Alfaro M."/>
            <person name="Sun H."/>
            <person name="Tritt A."/>
            <person name="Yoshinaga Y."/>
            <person name="Zwiers L.-H."/>
            <person name="Turgeon B."/>
            <person name="Goodwin S."/>
            <person name="Spatafora J."/>
            <person name="Crous P."/>
            <person name="Grigoriev I."/>
        </authorList>
    </citation>
    <scope>NUCLEOTIDE SEQUENCE</scope>
    <source>
        <strain evidence="2">CBS 122367</strain>
    </source>
</reference>
<sequence>MLRVEIARYEPLRRRILCGDGFRVALVAYSWPNGSAEGILLRRSAAKLPNWEYATPGRTVGYRTLDVEDDDDEIPQAVRSPMDMSGYRGVSPSQSPLTVNRLPRKGLAESRSSSVIVAETLRHHSTSRYVADRSTRAQGYAESQAKMDYTGPTISLLLYTAYRKPTEAPQQDYMPYRPAS</sequence>
<keyword evidence="3" id="KW-1185">Reference proteome</keyword>
<proteinExistence type="predicted"/>